<protein>
    <submittedName>
        <fullName evidence="3">Helix-turn-helix domain-containing protein</fullName>
    </submittedName>
</protein>
<dbReference type="InterPro" id="IPR009061">
    <property type="entry name" value="DNA-bd_dom_put_sf"/>
</dbReference>
<proteinExistence type="predicted"/>
<feature type="compositionally biased region" description="Polar residues" evidence="1">
    <location>
        <begin position="118"/>
        <end position="127"/>
    </location>
</feature>
<comment type="caution">
    <text evidence="3">The sequence shown here is derived from an EMBL/GenBank/DDBJ whole genome shotgun (WGS) entry which is preliminary data.</text>
</comment>
<sequence>MIYLKNKLYTSEEASEVIGVTPRTLYRYVKKGAIKAETRTASGTLRFTREEIYKYLYPDKYLEIIEQIKKNEQEENKLYDILPEEQPATPKAQTENKTSQASQITHAQADKDKKDTQQESQSVAKNTQPKKEEKDEALSKLLESLEETTPAKTDAKTPDNERQEEAPKTTQPKNTSIAPEKAEQKKEEGTKQETEWKYYINENKSIIDLAKEINTLSSETQRKYAATMYGGLSLHHDIPEFTIVHFYVKDTDLDWWVKELELVPTNDPKRANICLIPTKDNTLFEKSYKLRGLYVVSNERLMQDLLSKGEKDLAKTLA</sequence>
<feature type="compositionally biased region" description="Basic and acidic residues" evidence="1">
    <location>
        <begin position="180"/>
        <end position="192"/>
    </location>
</feature>
<accession>A0A7V5J008</accession>
<feature type="compositionally biased region" description="Polar residues" evidence="1">
    <location>
        <begin position="91"/>
        <end position="106"/>
    </location>
</feature>
<evidence type="ECO:0000313" key="3">
    <source>
        <dbReference type="EMBL" id="HHH14124.1"/>
    </source>
</evidence>
<feature type="compositionally biased region" description="Basic and acidic residues" evidence="1">
    <location>
        <begin position="129"/>
        <end position="138"/>
    </location>
</feature>
<dbReference type="Pfam" id="PF12728">
    <property type="entry name" value="HTH_17"/>
    <property type="match status" value="1"/>
</dbReference>
<dbReference type="InterPro" id="IPR041657">
    <property type="entry name" value="HTH_17"/>
</dbReference>
<name>A0A7V5J008_UNCKA</name>
<dbReference type="AlphaFoldDB" id="A0A7V5J008"/>
<dbReference type="Proteomes" id="UP000886106">
    <property type="component" value="Unassembled WGS sequence"/>
</dbReference>
<dbReference type="EMBL" id="DRNS01000019">
    <property type="protein sequence ID" value="HHH14124.1"/>
    <property type="molecule type" value="Genomic_DNA"/>
</dbReference>
<evidence type="ECO:0000259" key="2">
    <source>
        <dbReference type="Pfam" id="PF12728"/>
    </source>
</evidence>
<gene>
    <name evidence="3" type="ORF">ENJ78_00260</name>
</gene>
<feature type="region of interest" description="Disordered" evidence="1">
    <location>
        <begin position="85"/>
        <end position="192"/>
    </location>
</feature>
<organism evidence="3">
    <name type="scientific">candidate division WWE3 bacterium</name>
    <dbReference type="NCBI Taxonomy" id="2053526"/>
    <lineage>
        <taxon>Bacteria</taxon>
        <taxon>Katanobacteria</taxon>
    </lineage>
</organism>
<feature type="compositionally biased region" description="Basic and acidic residues" evidence="1">
    <location>
        <begin position="108"/>
        <end position="117"/>
    </location>
</feature>
<reference evidence="3" key="1">
    <citation type="journal article" date="2020" name="mSystems">
        <title>Genome- and Community-Level Interaction Insights into Carbon Utilization and Element Cycling Functions of Hydrothermarchaeota in Hydrothermal Sediment.</title>
        <authorList>
            <person name="Zhou Z."/>
            <person name="Liu Y."/>
            <person name="Xu W."/>
            <person name="Pan J."/>
            <person name="Luo Z.H."/>
            <person name="Li M."/>
        </authorList>
    </citation>
    <scope>NUCLEOTIDE SEQUENCE [LARGE SCALE GENOMIC DNA]</scope>
    <source>
        <strain evidence="3">HyVt-517</strain>
    </source>
</reference>
<feature type="domain" description="Helix-turn-helix" evidence="2">
    <location>
        <begin position="8"/>
        <end position="56"/>
    </location>
</feature>
<dbReference type="SUPFAM" id="SSF46955">
    <property type="entry name" value="Putative DNA-binding domain"/>
    <property type="match status" value="1"/>
</dbReference>
<feature type="compositionally biased region" description="Polar residues" evidence="1">
    <location>
        <begin position="168"/>
        <end position="177"/>
    </location>
</feature>
<evidence type="ECO:0000256" key="1">
    <source>
        <dbReference type="SAM" id="MobiDB-lite"/>
    </source>
</evidence>
<feature type="compositionally biased region" description="Basic and acidic residues" evidence="1">
    <location>
        <begin position="153"/>
        <end position="167"/>
    </location>
</feature>
<dbReference type="Gene3D" id="1.10.1660.10">
    <property type="match status" value="1"/>
</dbReference>